<proteinExistence type="predicted"/>
<dbReference type="InterPro" id="IPR018724">
    <property type="entry name" value="2OG-Fe_dioxygenase"/>
</dbReference>
<evidence type="ECO:0008006" key="3">
    <source>
        <dbReference type="Google" id="ProtNLM"/>
    </source>
</evidence>
<dbReference type="GO" id="GO:0051213">
    <property type="term" value="F:dioxygenase activity"/>
    <property type="evidence" value="ECO:0007669"/>
    <property type="project" value="InterPro"/>
</dbReference>
<keyword evidence="2" id="KW-1185">Reference proteome</keyword>
<reference evidence="1 2" key="1">
    <citation type="submission" date="2019-03" db="EMBL/GenBank/DDBJ databases">
        <title>Paracraurococcus aquatilis NE82 genome sequence.</title>
        <authorList>
            <person name="Zhao Y."/>
            <person name="Du Z."/>
        </authorList>
    </citation>
    <scope>NUCLEOTIDE SEQUENCE [LARGE SCALE GENOMIC DNA]</scope>
    <source>
        <strain evidence="1 2">NE82</strain>
    </source>
</reference>
<gene>
    <name evidence="1" type="ORF">EXY23_19480</name>
</gene>
<sequence>MSAATLLLLDDPLPAEVAAHGFALLRGADMQARLGLPEAALEEFAASWDRLEVDRFMADGGRYRRRRHANFTARAGVPGHVRGPHRPHFQAVVHNSLNGGVERWFGPMEDAVAASAPMQALLDLGRAVADARQPGADWFVEVHQFRIEAAAGAPGFPTPEGVHHDGVDFILIGMIARTNLVGGETLITDEAGRELARFTLADRLDTAFIEDARVMHGVTPVQPADAALPSCRDVLVITWTRGGPPG</sequence>
<dbReference type="RefSeq" id="WP_132293340.1">
    <property type="nucleotide sequence ID" value="NZ_SKBM01000021.1"/>
</dbReference>
<dbReference type="Gene3D" id="2.60.120.620">
    <property type="entry name" value="q2cbj1_9rhob like domain"/>
    <property type="match status" value="1"/>
</dbReference>
<dbReference type="Proteomes" id="UP000295023">
    <property type="component" value="Unassembled WGS sequence"/>
</dbReference>
<accession>A0A4R4DA01</accession>
<comment type="caution">
    <text evidence="1">The sequence shown here is derived from an EMBL/GenBank/DDBJ whole genome shotgun (WGS) entry which is preliminary data.</text>
</comment>
<dbReference type="AlphaFoldDB" id="A0A4R4DA01"/>
<evidence type="ECO:0000313" key="1">
    <source>
        <dbReference type="EMBL" id="TCZ56768.1"/>
    </source>
</evidence>
<dbReference type="EMBL" id="SKBM01000021">
    <property type="protein sequence ID" value="TCZ56768.1"/>
    <property type="molecule type" value="Genomic_DNA"/>
</dbReference>
<dbReference type="Pfam" id="PF10014">
    <property type="entry name" value="2OG-Fe_Oxy_2"/>
    <property type="match status" value="1"/>
</dbReference>
<protein>
    <recommendedName>
        <fullName evidence="3">2OG-Fe dioxygenase family protein</fullName>
    </recommendedName>
</protein>
<evidence type="ECO:0000313" key="2">
    <source>
        <dbReference type="Proteomes" id="UP000295023"/>
    </source>
</evidence>
<dbReference type="OrthoDB" id="6681382at2"/>
<name>A0A4R4DA01_9PROT</name>
<organism evidence="1 2">
    <name type="scientific">Roseicella aquatilis</name>
    <dbReference type="NCBI Taxonomy" id="2527868"/>
    <lineage>
        <taxon>Bacteria</taxon>
        <taxon>Pseudomonadati</taxon>
        <taxon>Pseudomonadota</taxon>
        <taxon>Alphaproteobacteria</taxon>
        <taxon>Acetobacterales</taxon>
        <taxon>Roseomonadaceae</taxon>
        <taxon>Roseicella</taxon>
    </lineage>
</organism>